<reference evidence="6 7" key="1">
    <citation type="submission" date="2018-03" db="EMBL/GenBank/DDBJ databases">
        <title>The draft genome of Zobellella sp. 59N8.</title>
        <authorList>
            <person name="Liu L."/>
            <person name="Li L."/>
            <person name="Zhang X."/>
            <person name="Liang L."/>
            <person name="Wang T."/>
        </authorList>
    </citation>
    <scope>NUCLEOTIDE SEQUENCE [LARGE SCALE GENOMIC DNA]</scope>
    <source>
        <strain evidence="6 7">59N8</strain>
    </source>
</reference>
<dbReference type="GO" id="GO:0009307">
    <property type="term" value="P:DNA restriction-modification system"/>
    <property type="evidence" value="ECO:0007669"/>
    <property type="project" value="UniProtKB-KW"/>
</dbReference>
<evidence type="ECO:0000256" key="1">
    <source>
        <dbReference type="ARBA" id="ARBA00010923"/>
    </source>
</evidence>
<keyword evidence="6" id="KW-0540">Nuclease</keyword>
<evidence type="ECO:0000313" key="7">
    <source>
        <dbReference type="Proteomes" id="UP000240243"/>
    </source>
</evidence>
<dbReference type="RefSeq" id="WP_106729820.1">
    <property type="nucleotide sequence ID" value="NZ_PXYG01000004.1"/>
</dbReference>
<dbReference type="InterPro" id="IPR000055">
    <property type="entry name" value="Restrct_endonuc_typeI_TRD"/>
</dbReference>
<comment type="caution">
    <text evidence="6">The sequence shown here is derived from an EMBL/GenBank/DDBJ whole genome shotgun (WGS) entry which is preliminary data.</text>
</comment>
<proteinExistence type="inferred from homology"/>
<dbReference type="PANTHER" id="PTHR30408">
    <property type="entry name" value="TYPE-1 RESTRICTION ENZYME ECOKI SPECIFICITY PROTEIN"/>
    <property type="match status" value="1"/>
</dbReference>
<keyword evidence="4" id="KW-0175">Coiled coil</keyword>
<keyword evidence="6" id="KW-0255">Endonuclease</keyword>
<gene>
    <name evidence="6" type="ORF">C7H85_11380</name>
</gene>
<dbReference type="SUPFAM" id="SSF116734">
    <property type="entry name" value="DNA methylase specificity domain"/>
    <property type="match status" value="2"/>
</dbReference>
<feature type="coiled-coil region" evidence="4">
    <location>
        <begin position="354"/>
        <end position="388"/>
    </location>
</feature>
<evidence type="ECO:0000256" key="3">
    <source>
        <dbReference type="ARBA" id="ARBA00023125"/>
    </source>
</evidence>
<keyword evidence="2" id="KW-0680">Restriction system</keyword>
<accession>A0A2P7R4V4</accession>
<dbReference type="Gene3D" id="1.10.287.1120">
    <property type="entry name" value="Bipartite methylase S protein"/>
    <property type="match status" value="1"/>
</dbReference>
<dbReference type="Proteomes" id="UP000240243">
    <property type="component" value="Unassembled WGS sequence"/>
</dbReference>
<dbReference type="GO" id="GO:0004519">
    <property type="term" value="F:endonuclease activity"/>
    <property type="evidence" value="ECO:0007669"/>
    <property type="project" value="UniProtKB-KW"/>
</dbReference>
<dbReference type="EMBL" id="PXYG01000004">
    <property type="protein sequence ID" value="PSJ45250.1"/>
    <property type="molecule type" value="Genomic_DNA"/>
</dbReference>
<evidence type="ECO:0000313" key="6">
    <source>
        <dbReference type="EMBL" id="PSJ45250.1"/>
    </source>
</evidence>
<name>A0A2P7R4V4_9GAMM</name>
<dbReference type="OrthoDB" id="398435at2"/>
<feature type="domain" description="Type I restriction modification DNA specificity" evidence="5">
    <location>
        <begin position="4"/>
        <end position="186"/>
    </location>
</feature>
<evidence type="ECO:0000256" key="2">
    <source>
        <dbReference type="ARBA" id="ARBA00022747"/>
    </source>
</evidence>
<protein>
    <submittedName>
        <fullName evidence="6">Restriction endonuclease subunit S</fullName>
    </submittedName>
</protein>
<sequence>MKLPADWSYKRLEDVVSRKKYAMVDGPFGSNLKSEHYKSEGVPVLQSGFVTSGKFSADKYVYVDQKLFDEQKRSAAKGGDILMAKIGAQAGRCAIIPHDHPEAIIAGNCLKLSFDDNDTEFFSFILYFNYERDGLSEIKTETAQPAISLKSLKAYKVPVPPPPEQKKIAKILSIWDKAITTTEQLLANSRQQKKALMQQLLTGKQRLLNKDGVRFSGEWKYFTFQDAFKVVNKKSAQVKSNEYLESGSVPIVDQGQKMIAGYCGNDEVYSDIPVIVFGDHTRCLKWIDFIFCPGADGTQVLDTQPNIFNKFGYYTLLNTDIPNLGYSRHMRELKEKEFKVPLDIEEQKKISAVLSIADREIDTLQQKLDALRQEKKALMQQLLTGKRRVLV</sequence>
<dbReference type="Gene3D" id="3.90.220.20">
    <property type="entry name" value="DNA methylase specificity domains"/>
    <property type="match status" value="2"/>
</dbReference>
<comment type="similarity">
    <text evidence="1">Belongs to the type-I restriction system S methylase family.</text>
</comment>
<dbReference type="InterPro" id="IPR052021">
    <property type="entry name" value="Type-I_RS_S_subunit"/>
</dbReference>
<evidence type="ECO:0000259" key="5">
    <source>
        <dbReference type="Pfam" id="PF01420"/>
    </source>
</evidence>
<keyword evidence="3" id="KW-0238">DNA-binding</keyword>
<dbReference type="AlphaFoldDB" id="A0A2P7R4V4"/>
<evidence type="ECO:0000256" key="4">
    <source>
        <dbReference type="SAM" id="Coils"/>
    </source>
</evidence>
<keyword evidence="7" id="KW-1185">Reference proteome</keyword>
<dbReference type="InterPro" id="IPR044946">
    <property type="entry name" value="Restrct_endonuc_typeI_TRD_sf"/>
</dbReference>
<dbReference type="Pfam" id="PF01420">
    <property type="entry name" value="Methylase_S"/>
    <property type="match status" value="1"/>
</dbReference>
<dbReference type="GO" id="GO:0003677">
    <property type="term" value="F:DNA binding"/>
    <property type="evidence" value="ECO:0007669"/>
    <property type="project" value="UniProtKB-KW"/>
</dbReference>
<dbReference type="PANTHER" id="PTHR30408:SF12">
    <property type="entry name" value="TYPE I RESTRICTION ENZYME MJAVIII SPECIFICITY SUBUNIT"/>
    <property type="match status" value="1"/>
</dbReference>
<organism evidence="6 7">
    <name type="scientific">Zobellella endophytica</name>
    <dbReference type="NCBI Taxonomy" id="2116700"/>
    <lineage>
        <taxon>Bacteria</taxon>
        <taxon>Pseudomonadati</taxon>
        <taxon>Pseudomonadota</taxon>
        <taxon>Gammaproteobacteria</taxon>
        <taxon>Aeromonadales</taxon>
        <taxon>Aeromonadaceae</taxon>
        <taxon>Zobellella</taxon>
    </lineage>
</organism>
<keyword evidence="6" id="KW-0378">Hydrolase</keyword>